<feature type="binding site" evidence="2">
    <location>
        <position position="160"/>
    </location>
    <ligand>
        <name>Mn(2+)</name>
        <dbReference type="ChEBI" id="CHEBI:29035"/>
        <label>2</label>
    </ligand>
</feature>
<dbReference type="EMBL" id="LLXX01000182">
    <property type="protein sequence ID" value="KRQ97710.1"/>
    <property type="molecule type" value="Genomic_DNA"/>
</dbReference>
<dbReference type="Proteomes" id="UP000051913">
    <property type="component" value="Unassembled WGS sequence"/>
</dbReference>
<dbReference type="Pfam" id="PF07687">
    <property type="entry name" value="M20_dimer"/>
    <property type="match status" value="1"/>
</dbReference>
<dbReference type="Pfam" id="PF01546">
    <property type="entry name" value="Peptidase_M20"/>
    <property type="match status" value="1"/>
</dbReference>
<reference evidence="4 5" key="1">
    <citation type="submission" date="2014-03" db="EMBL/GenBank/DDBJ databases">
        <title>Bradyrhizobium valentinum sp. nov., isolated from effective nodules of Lupinus mariae-josephae, a lupine endemic of basic-lime soils in Eastern Spain.</title>
        <authorList>
            <person name="Duran D."/>
            <person name="Rey L."/>
            <person name="Navarro A."/>
            <person name="Busquets A."/>
            <person name="Imperial J."/>
            <person name="Ruiz-Argueso T."/>
        </authorList>
    </citation>
    <scope>NUCLEOTIDE SEQUENCE [LARGE SCALE GENOMIC DNA]</scope>
    <source>
        <strain evidence="4 5">LmjM3</strain>
    </source>
</reference>
<keyword evidence="5" id="KW-1185">Reference proteome</keyword>
<comment type="caution">
    <text evidence="4">The sequence shown here is derived from an EMBL/GenBank/DDBJ whole genome shotgun (WGS) entry which is preliminary data.</text>
</comment>
<dbReference type="PIRSF" id="PIRSF005962">
    <property type="entry name" value="Pept_M20D_amidohydro"/>
    <property type="match status" value="1"/>
</dbReference>
<protein>
    <submittedName>
        <fullName evidence="4">Peptidase M20</fullName>
    </submittedName>
</protein>
<evidence type="ECO:0000256" key="1">
    <source>
        <dbReference type="ARBA" id="ARBA00022801"/>
    </source>
</evidence>
<keyword evidence="2" id="KW-0479">Metal-binding</keyword>
<accession>A0A0R3KVZ6</accession>
<organism evidence="4 5">
    <name type="scientific">Bradyrhizobium valentinum</name>
    <dbReference type="NCBI Taxonomy" id="1518501"/>
    <lineage>
        <taxon>Bacteria</taxon>
        <taxon>Pseudomonadati</taxon>
        <taxon>Pseudomonadota</taxon>
        <taxon>Alphaproteobacteria</taxon>
        <taxon>Hyphomicrobiales</taxon>
        <taxon>Nitrobacteraceae</taxon>
        <taxon>Bradyrhizobium</taxon>
    </lineage>
</organism>
<dbReference type="InterPro" id="IPR011650">
    <property type="entry name" value="Peptidase_M20_dimer"/>
</dbReference>
<dbReference type="GO" id="GO:0016787">
    <property type="term" value="F:hydrolase activity"/>
    <property type="evidence" value="ECO:0007669"/>
    <property type="project" value="UniProtKB-KW"/>
</dbReference>
<sequence>MFLAEHEWTELIAWRRELHSKPELSGQEEKTAQAVQALLHASGADKVVTGLGGHGVLGIYEGDTPGLTIMLRAELDGLPIQETSELAYRSLMLGKAHLCGHDGHMTILAAIARGLGRQRPKRGRAVLLFQPAEEDGFGAAAVLADAKFEEVRPDFVFSLHNLPGLPLGHASIAEGLVNCASRGMQIALTGRTAHASSPEFGVSPQRAIATLLNEITALGRGGALDEAFSMVTVTHARLGEPAFGISPGQAELWVTLRTLTDSTMERIQLQAEDLVQRVAASEGLQVGITYRDVFSHCLNNAEAVAHLKAALDAEGVRHSTQGLPMRGSEDFGRFNARSRAAMFFLGAGEQHPGLHEPNYDFPDELIEIGAKVFMRALRNLLD</sequence>
<evidence type="ECO:0000256" key="2">
    <source>
        <dbReference type="PIRSR" id="PIRSR005962-1"/>
    </source>
</evidence>
<dbReference type="PANTHER" id="PTHR11014:SF169">
    <property type="entry name" value="CLAN MH, FAMILY M20, PEPTIDASE T-LIKE METALLOPEPTIDASE"/>
    <property type="match status" value="1"/>
</dbReference>
<comment type="cofactor">
    <cofactor evidence="2">
        <name>Mn(2+)</name>
        <dbReference type="ChEBI" id="CHEBI:29035"/>
    </cofactor>
    <text evidence="2">The Mn(2+) ion enhances activity.</text>
</comment>
<dbReference type="SUPFAM" id="SSF53187">
    <property type="entry name" value="Zn-dependent exopeptidases"/>
    <property type="match status" value="1"/>
</dbReference>
<feature type="binding site" evidence="2">
    <location>
        <position position="134"/>
    </location>
    <ligand>
        <name>Mn(2+)</name>
        <dbReference type="ChEBI" id="CHEBI:29035"/>
        <label>2</label>
    </ligand>
</feature>
<dbReference type="Gene3D" id="3.30.70.360">
    <property type="match status" value="1"/>
</dbReference>
<dbReference type="InterPro" id="IPR002933">
    <property type="entry name" value="Peptidase_M20"/>
</dbReference>
<dbReference type="InterPro" id="IPR036264">
    <property type="entry name" value="Bact_exopeptidase_dim_dom"/>
</dbReference>
<feature type="binding site" evidence="2">
    <location>
        <position position="355"/>
    </location>
    <ligand>
        <name>Mn(2+)</name>
        <dbReference type="ChEBI" id="CHEBI:29035"/>
        <label>2</label>
    </ligand>
</feature>
<dbReference type="STRING" id="1518501.CQ10_09280"/>
<dbReference type="Gene3D" id="3.40.630.10">
    <property type="entry name" value="Zn peptidases"/>
    <property type="match status" value="1"/>
</dbReference>
<keyword evidence="1" id="KW-0378">Hydrolase</keyword>
<evidence type="ECO:0000313" key="5">
    <source>
        <dbReference type="Proteomes" id="UP000051913"/>
    </source>
</evidence>
<proteinExistence type="predicted"/>
<feature type="binding site" evidence="2">
    <location>
        <position position="101"/>
    </location>
    <ligand>
        <name>Mn(2+)</name>
        <dbReference type="ChEBI" id="CHEBI:29035"/>
        <label>2</label>
    </ligand>
</feature>
<dbReference type="RefSeq" id="WP_057854365.1">
    <property type="nucleotide sequence ID" value="NZ_LLXX01000182.1"/>
</dbReference>
<dbReference type="SUPFAM" id="SSF55031">
    <property type="entry name" value="Bacterial exopeptidase dimerisation domain"/>
    <property type="match status" value="1"/>
</dbReference>
<dbReference type="GO" id="GO:0046872">
    <property type="term" value="F:metal ion binding"/>
    <property type="evidence" value="ECO:0007669"/>
    <property type="project" value="UniProtKB-KW"/>
</dbReference>
<dbReference type="PANTHER" id="PTHR11014">
    <property type="entry name" value="PEPTIDASE M20 FAMILY MEMBER"/>
    <property type="match status" value="1"/>
</dbReference>
<name>A0A0R3KVZ6_9BRAD</name>
<feature type="binding site" evidence="2">
    <location>
        <position position="99"/>
    </location>
    <ligand>
        <name>Mn(2+)</name>
        <dbReference type="ChEBI" id="CHEBI:29035"/>
        <label>2</label>
    </ligand>
</feature>
<evidence type="ECO:0000259" key="3">
    <source>
        <dbReference type="Pfam" id="PF07687"/>
    </source>
</evidence>
<evidence type="ECO:0000313" key="4">
    <source>
        <dbReference type="EMBL" id="KRQ97710.1"/>
    </source>
</evidence>
<feature type="domain" description="Peptidase M20 dimerisation" evidence="3">
    <location>
        <begin position="182"/>
        <end position="279"/>
    </location>
</feature>
<dbReference type="AlphaFoldDB" id="A0A0R3KVZ6"/>
<dbReference type="InterPro" id="IPR017439">
    <property type="entry name" value="Amidohydrolase"/>
</dbReference>
<gene>
    <name evidence="4" type="ORF">CP49_17750</name>
</gene>
<keyword evidence="2" id="KW-0464">Manganese</keyword>
<dbReference type="NCBIfam" id="TIGR01891">
    <property type="entry name" value="amidohydrolases"/>
    <property type="match status" value="1"/>
</dbReference>